<comment type="caution">
    <text evidence="2">The sequence shown here is derived from an EMBL/GenBank/DDBJ whole genome shotgun (WGS) entry which is preliminary data.</text>
</comment>
<gene>
    <name evidence="2" type="ORF">E3A20_09820</name>
</gene>
<dbReference type="PANTHER" id="PTHR22916">
    <property type="entry name" value="GLYCOSYLTRANSFERASE"/>
    <property type="match status" value="1"/>
</dbReference>
<name>A0A5C6M6P5_9PLAN</name>
<dbReference type="GO" id="GO:0016758">
    <property type="term" value="F:hexosyltransferase activity"/>
    <property type="evidence" value="ECO:0007669"/>
    <property type="project" value="UniProtKB-ARBA"/>
</dbReference>
<accession>A0A5C6M6P5</accession>
<dbReference type="SUPFAM" id="SSF53448">
    <property type="entry name" value="Nucleotide-diphospho-sugar transferases"/>
    <property type="match status" value="1"/>
</dbReference>
<evidence type="ECO:0000259" key="1">
    <source>
        <dbReference type="Pfam" id="PF00535"/>
    </source>
</evidence>
<protein>
    <submittedName>
        <fullName evidence="2">Glycosyl transferase</fullName>
    </submittedName>
</protein>
<dbReference type="Proteomes" id="UP000321083">
    <property type="component" value="Unassembled WGS sequence"/>
</dbReference>
<dbReference type="Pfam" id="PF00535">
    <property type="entry name" value="Glycos_transf_2"/>
    <property type="match status" value="1"/>
</dbReference>
<evidence type="ECO:0000313" key="3">
    <source>
        <dbReference type="Proteomes" id="UP000321083"/>
    </source>
</evidence>
<proteinExistence type="predicted"/>
<keyword evidence="3" id="KW-1185">Reference proteome</keyword>
<keyword evidence="2" id="KW-0808">Transferase</keyword>
<dbReference type="PANTHER" id="PTHR22916:SF3">
    <property type="entry name" value="UDP-GLCNAC:BETAGAL BETA-1,3-N-ACETYLGLUCOSAMINYLTRANSFERASE-LIKE PROTEIN 1"/>
    <property type="match status" value="1"/>
</dbReference>
<organism evidence="2 3">
    <name type="scientific">Planctomyces bekefii</name>
    <dbReference type="NCBI Taxonomy" id="1653850"/>
    <lineage>
        <taxon>Bacteria</taxon>
        <taxon>Pseudomonadati</taxon>
        <taxon>Planctomycetota</taxon>
        <taxon>Planctomycetia</taxon>
        <taxon>Planctomycetales</taxon>
        <taxon>Planctomycetaceae</taxon>
        <taxon>Planctomyces</taxon>
    </lineage>
</organism>
<feature type="non-terminal residue" evidence="2">
    <location>
        <position position="287"/>
    </location>
</feature>
<dbReference type="CDD" id="cd00761">
    <property type="entry name" value="Glyco_tranf_GTA_type"/>
    <property type="match status" value="1"/>
</dbReference>
<dbReference type="EMBL" id="SRHE01000154">
    <property type="protein sequence ID" value="TWW09887.1"/>
    <property type="molecule type" value="Genomic_DNA"/>
</dbReference>
<dbReference type="InterPro" id="IPR029044">
    <property type="entry name" value="Nucleotide-diphossugar_trans"/>
</dbReference>
<reference evidence="2 3" key="1">
    <citation type="submission" date="2019-08" db="EMBL/GenBank/DDBJ databases">
        <title>100 year-old enigma solved: identification of Planctomyces bekefii, the type genus and species of the phylum Planctomycetes.</title>
        <authorList>
            <person name="Svetlana D.N."/>
            <person name="Overmann J."/>
        </authorList>
    </citation>
    <scope>NUCLEOTIDE SEQUENCE [LARGE SCALE GENOMIC DNA]</scope>
    <source>
        <strain evidence="2">Phe10_nw2017</strain>
    </source>
</reference>
<feature type="domain" description="Glycosyltransferase 2-like" evidence="1">
    <location>
        <begin position="6"/>
        <end position="166"/>
    </location>
</feature>
<sequence length="287" mass="32751">MDCSVSVLVTVWNRGRILSETVNSIFSSSFRDFEVVLVDDCSADDSWEVCCQLSASSSTVRSFRNSSNLGDYANRNRAASLARSKYLKYLDADDLIYPHSLQVMVDALEKFPDAGLALSANVIDPEVPYPEKVEPPEFFRRHFLGRSPIGVGPSAAIIRRDCFEAVGGFSGRQFVGDTELWLKLAERWPVVLLPPALVWWRRHEGQQMSLEMKKPEVLNVRFRLQLETLRSTVNLATSDRTLAEQRLVQHHARRLLAMAIREGRIRTAWKLWREAPLRYTDLIKGLR</sequence>
<reference evidence="2 3" key="2">
    <citation type="submission" date="2019-08" db="EMBL/GenBank/DDBJ databases">
        <authorList>
            <person name="Henke P."/>
        </authorList>
    </citation>
    <scope>NUCLEOTIDE SEQUENCE [LARGE SCALE GENOMIC DNA]</scope>
    <source>
        <strain evidence="2">Phe10_nw2017</strain>
    </source>
</reference>
<dbReference type="AlphaFoldDB" id="A0A5C6M6P5"/>
<dbReference type="InterPro" id="IPR001173">
    <property type="entry name" value="Glyco_trans_2-like"/>
</dbReference>
<dbReference type="Gene3D" id="3.90.550.10">
    <property type="entry name" value="Spore Coat Polysaccharide Biosynthesis Protein SpsA, Chain A"/>
    <property type="match status" value="1"/>
</dbReference>
<evidence type="ECO:0000313" key="2">
    <source>
        <dbReference type="EMBL" id="TWW09887.1"/>
    </source>
</evidence>